<dbReference type="InterPro" id="IPR029787">
    <property type="entry name" value="Nucleotide_cyclase"/>
</dbReference>
<evidence type="ECO:0000313" key="2">
    <source>
        <dbReference type="EMBL" id="MSV25875.1"/>
    </source>
</evidence>
<name>A0A6I2UZT4_9FIRM</name>
<proteinExistence type="predicted"/>
<dbReference type="NCBIfam" id="TIGR00254">
    <property type="entry name" value="GGDEF"/>
    <property type="match status" value="1"/>
</dbReference>
<sequence>MEKGFTMRAVSHRIPTEFGNDVYVALEDFDRRLYFRWDLTTDTIDLNKPVPQNNYDIPSKIACASSMLWHSALIHPDETHLLRVYLHTIFRHLERYRNRTRNASCKLRLRDRSRMDYLWSEIHIITYYDGLKPVVAYGNIRNIQAQKLWQQRVEREAAHDKLTGLLNKDACKKRIIDYLAGLSRDIDQAAMLLIDADGFKGINDTFGHLFGDAVLTDMGNAILHNFRHSDIKGRIGGDEFIVLFRNMTNVPVLKERCDRLIHNLNRKYKNGNEELPFSISIGASFYPEHGTSYTELFKHADRALYEAKSQGKNQYMIYHPSLIGQASITNHRAPVDFEGLQQKAFKDNMIEFIFRLLYETNSPEATISLSLGMFGKQFNLDRVAVDRFNPATNQYSTAFEWLSPNGVSLKPQEHREDISRLLCLRNNMVLSGYKATSYGVMSICEDTAEKEEKYQECIQFFQIGAFAHCLISHGSDTLGCIGFESTAPHVFKEEAIRKLSIFAVILGNILLTPHDDNKLRQQNAHLRDLLDHMQEIVYVIDKITMHPVYFNRTIRQALPDGMAKQPCYQLFHKRQTPCPNCPVQKLSGEGSEYIQCEIDNWNSGAKICSRACNLFWDDTNGRPLALVIQEPF</sequence>
<dbReference type="SUPFAM" id="SSF55073">
    <property type="entry name" value="Nucleotide cyclase"/>
    <property type="match status" value="1"/>
</dbReference>
<dbReference type="PANTHER" id="PTHR44757:SF2">
    <property type="entry name" value="BIOFILM ARCHITECTURE MAINTENANCE PROTEIN MBAA"/>
    <property type="match status" value="1"/>
</dbReference>
<accession>A0A6I2UZT4</accession>
<dbReference type="Gene3D" id="3.30.70.270">
    <property type="match status" value="1"/>
</dbReference>
<organism evidence="2 3">
    <name type="scientific">Selenomonas montiformis</name>
    <dbReference type="NCBI Taxonomy" id="2652285"/>
    <lineage>
        <taxon>Bacteria</taxon>
        <taxon>Bacillati</taxon>
        <taxon>Bacillota</taxon>
        <taxon>Negativicutes</taxon>
        <taxon>Selenomonadales</taxon>
        <taxon>Selenomonadaceae</taxon>
        <taxon>Selenomonas</taxon>
    </lineage>
</organism>
<reference evidence="2 3" key="1">
    <citation type="submission" date="2019-08" db="EMBL/GenBank/DDBJ databases">
        <title>In-depth cultivation of the pig gut microbiome towards novel bacterial diversity and tailored functional studies.</title>
        <authorList>
            <person name="Wylensek D."/>
            <person name="Hitch T.C.A."/>
            <person name="Clavel T."/>
        </authorList>
    </citation>
    <scope>NUCLEOTIDE SEQUENCE [LARGE SCALE GENOMIC DNA]</scope>
    <source>
        <strain evidence="3">WCA-380-WT-3B3</strain>
    </source>
</reference>
<dbReference type="PANTHER" id="PTHR44757">
    <property type="entry name" value="DIGUANYLATE CYCLASE DGCP"/>
    <property type="match status" value="1"/>
</dbReference>
<dbReference type="EMBL" id="VUNL01000017">
    <property type="protein sequence ID" value="MSV25875.1"/>
    <property type="molecule type" value="Genomic_DNA"/>
</dbReference>
<dbReference type="Gene3D" id="3.30.450.40">
    <property type="match status" value="1"/>
</dbReference>
<dbReference type="PROSITE" id="PS50887">
    <property type="entry name" value="GGDEF"/>
    <property type="match status" value="1"/>
</dbReference>
<dbReference type="InterPro" id="IPR000160">
    <property type="entry name" value="GGDEF_dom"/>
</dbReference>
<dbReference type="SMART" id="SM00267">
    <property type="entry name" value="GGDEF"/>
    <property type="match status" value="1"/>
</dbReference>
<evidence type="ECO:0000259" key="1">
    <source>
        <dbReference type="PROSITE" id="PS50887"/>
    </source>
</evidence>
<protein>
    <submittedName>
        <fullName evidence="2">GGDEF domain-containing protein</fullName>
    </submittedName>
</protein>
<dbReference type="Proteomes" id="UP000430222">
    <property type="component" value="Unassembled WGS sequence"/>
</dbReference>
<evidence type="ECO:0000313" key="3">
    <source>
        <dbReference type="Proteomes" id="UP000430222"/>
    </source>
</evidence>
<dbReference type="InterPro" id="IPR052155">
    <property type="entry name" value="Biofilm_reg_signaling"/>
</dbReference>
<keyword evidence="3" id="KW-1185">Reference proteome</keyword>
<dbReference type="AlphaFoldDB" id="A0A6I2UZT4"/>
<gene>
    <name evidence="2" type="ORF">FYJ78_12010</name>
</gene>
<dbReference type="SUPFAM" id="SSF55781">
    <property type="entry name" value="GAF domain-like"/>
    <property type="match status" value="1"/>
</dbReference>
<dbReference type="InterPro" id="IPR029016">
    <property type="entry name" value="GAF-like_dom_sf"/>
</dbReference>
<feature type="domain" description="GGDEF" evidence="1">
    <location>
        <begin position="187"/>
        <end position="320"/>
    </location>
</feature>
<dbReference type="Pfam" id="PF00990">
    <property type="entry name" value="GGDEF"/>
    <property type="match status" value="1"/>
</dbReference>
<dbReference type="InterPro" id="IPR043128">
    <property type="entry name" value="Rev_trsase/Diguanyl_cyclase"/>
</dbReference>
<dbReference type="CDD" id="cd01949">
    <property type="entry name" value="GGDEF"/>
    <property type="match status" value="1"/>
</dbReference>
<comment type="caution">
    <text evidence="2">The sequence shown here is derived from an EMBL/GenBank/DDBJ whole genome shotgun (WGS) entry which is preliminary data.</text>
</comment>